<name>G2Z7L2_FLABF</name>
<organism evidence="1 2">
    <name type="scientific">Flavobacterium branchiophilum (strain FL-15)</name>
    <dbReference type="NCBI Taxonomy" id="1034807"/>
    <lineage>
        <taxon>Bacteria</taxon>
        <taxon>Pseudomonadati</taxon>
        <taxon>Bacteroidota</taxon>
        <taxon>Flavobacteriia</taxon>
        <taxon>Flavobacteriales</taxon>
        <taxon>Flavobacteriaceae</taxon>
        <taxon>Flavobacterium</taxon>
    </lineage>
</organism>
<protein>
    <submittedName>
        <fullName evidence="1">Uncharacterized protein</fullName>
    </submittedName>
</protein>
<dbReference type="KEGG" id="fbr:FBFL15_1039"/>
<dbReference type="STRING" id="1034807.FBFL15_1039"/>
<accession>G2Z7L2</accession>
<evidence type="ECO:0000313" key="2">
    <source>
        <dbReference type="Proteomes" id="UP000009186"/>
    </source>
</evidence>
<proteinExistence type="predicted"/>
<sequence>MFIIYTNYGNFGKVVLNEICSNIYEIEFKTAYNNKASDCTIDNRPWKVLNINFG</sequence>
<reference evidence="1 2" key="1">
    <citation type="journal article" date="2011" name="Appl. Environ. Microbiol.">
        <title>Complete genome sequence of the fish pathogen Flavobacterium branchiophilum.</title>
        <authorList>
            <consortium name="1:IP"/>
            <consortium name="Microbial Evolutionary Genomics,F-75015 Paris"/>
            <consortium name="France 2:CNRS"/>
            <consortium name="URA2171"/>
            <consortium name="F-75015 Paris,France 3:Unite de Virologie et Immunologie Mol."/>
            <consortium name="INRA,78352 Jouy en Josas Cedex"/>
            <consortium name="France. 4:Unite de Mathemathique"/>
            <consortium name="Informatique et Genome,INRA"/>
            <consortium name="78352 Jouy en Josas Cedex"/>
            <consortium name="France. 5:CEA/Genoscope"/>
            <consortium name="Evry"/>
            <consortium name="France"/>
            <person name="Touchon M."/>
            <person name="Barbier P."/>
            <person name="Bernardet J.F."/>
            <person name="Loux V."/>
            <person name="Vacherie B."/>
            <person name="Barbe V."/>
            <person name="Rocha E.P."/>
            <person name="Duchaud E."/>
        </authorList>
    </citation>
    <scope>NUCLEOTIDE SEQUENCE [LARGE SCALE GENOMIC DNA]</scope>
    <source>
        <strain evidence="1 2">FL-15</strain>
    </source>
</reference>
<gene>
    <name evidence="1" type="ordered locus">FBFL15_1039</name>
</gene>
<dbReference type="EMBL" id="FQ859183">
    <property type="protein sequence ID" value="CCB69130.1"/>
    <property type="molecule type" value="Genomic_DNA"/>
</dbReference>
<keyword evidence="2" id="KW-1185">Reference proteome</keyword>
<evidence type="ECO:0000313" key="1">
    <source>
        <dbReference type="EMBL" id="CCB69130.1"/>
    </source>
</evidence>
<dbReference type="AlphaFoldDB" id="G2Z7L2"/>
<dbReference type="RefSeq" id="WP_014083600.1">
    <property type="nucleotide sequence ID" value="NC_016001.1"/>
</dbReference>
<dbReference type="HOGENOM" id="CLU_3043631_0_0_10"/>
<dbReference type="Proteomes" id="UP000009186">
    <property type="component" value="Chromosome"/>
</dbReference>